<dbReference type="RefSeq" id="WP_119785774.1">
    <property type="nucleotide sequence ID" value="NZ_QYUQ01000002.1"/>
</dbReference>
<evidence type="ECO:0000313" key="2">
    <source>
        <dbReference type="EMBL" id="RJG02273.1"/>
    </source>
</evidence>
<evidence type="ECO:0000313" key="3">
    <source>
        <dbReference type="Proteomes" id="UP000266327"/>
    </source>
</evidence>
<dbReference type="EMBL" id="QYUQ01000002">
    <property type="protein sequence ID" value="RJG02273.1"/>
    <property type="molecule type" value="Genomic_DNA"/>
</dbReference>
<feature type="compositionally biased region" description="Acidic residues" evidence="1">
    <location>
        <begin position="133"/>
        <end position="142"/>
    </location>
</feature>
<protein>
    <submittedName>
        <fullName evidence="2">Uncharacterized protein</fullName>
    </submittedName>
</protein>
<keyword evidence="3" id="KW-1185">Reference proteome</keyword>
<feature type="compositionally biased region" description="Acidic residues" evidence="1">
    <location>
        <begin position="96"/>
        <end position="121"/>
    </location>
</feature>
<comment type="caution">
    <text evidence="2">The sequence shown here is derived from an EMBL/GenBank/DDBJ whole genome shotgun (WGS) entry which is preliminary data.</text>
</comment>
<proteinExistence type="predicted"/>
<reference evidence="3" key="1">
    <citation type="submission" date="2018-09" db="EMBL/GenBank/DDBJ databases">
        <authorList>
            <person name="Zhu H."/>
        </authorList>
    </citation>
    <scope>NUCLEOTIDE SEQUENCE [LARGE SCALE GENOMIC DNA]</scope>
    <source>
        <strain evidence="3">K1S02-23</strain>
    </source>
</reference>
<evidence type="ECO:0000256" key="1">
    <source>
        <dbReference type="SAM" id="MobiDB-lite"/>
    </source>
</evidence>
<name>A0A3A3G1F2_9BURK</name>
<dbReference type="AlphaFoldDB" id="A0A3A3G1F2"/>
<feature type="region of interest" description="Disordered" evidence="1">
    <location>
        <begin position="96"/>
        <end position="152"/>
    </location>
</feature>
<accession>A0A3A3G1F2</accession>
<organism evidence="2 3">
    <name type="scientific">Noviherbaspirillum sedimenti</name>
    <dbReference type="NCBI Taxonomy" id="2320865"/>
    <lineage>
        <taxon>Bacteria</taxon>
        <taxon>Pseudomonadati</taxon>
        <taxon>Pseudomonadota</taxon>
        <taxon>Betaproteobacteria</taxon>
        <taxon>Burkholderiales</taxon>
        <taxon>Oxalobacteraceae</taxon>
        <taxon>Noviherbaspirillum</taxon>
    </lineage>
</organism>
<sequence length="152" mass="16395">MSERNGTANLLAQVKAFRELKDDYSPEVAESLTSKNLQRNDVDASVTDVKGWAKINEAALQGRLDIPTEITIAEGKAAIAAGTAIDQLAAVSVVVDEQESAQDDAGDDQDDADSDEQDDNEVSTVDDLYGYDNPEDNEEAAFDDVLKIQENS</sequence>
<dbReference type="Proteomes" id="UP000266327">
    <property type="component" value="Unassembled WGS sequence"/>
</dbReference>
<gene>
    <name evidence="2" type="ORF">D3878_12380</name>
</gene>